<dbReference type="AlphaFoldDB" id="A0A9Q0KHV1"/>
<protein>
    <recommendedName>
        <fullName evidence="6">OVATE domain-containing protein</fullName>
    </recommendedName>
</protein>
<dbReference type="InterPro" id="IPR006458">
    <property type="entry name" value="Ovate_C"/>
</dbReference>
<keyword evidence="2" id="KW-0678">Repressor</keyword>
<name>A0A9Q0KHV1_9MAGN</name>
<proteinExistence type="predicted"/>
<evidence type="ECO:0000256" key="2">
    <source>
        <dbReference type="ARBA" id="ARBA00022491"/>
    </source>
</evidence>
<evidence type="ECO:0000256" key="1">
    <source>
        <dbReference type="ARBA" id="ARBA00004123"/>
    </source>
</evidence>
<keyword evidence="5" id="KW-0539">Nucleus</keyword>
<evidence type="ECO:0000256" key="5">
    <source>
        <dbReference type="ARBA" id="ARBA00023242"/>
    </source>
</evidence>
<dbReference type="PANTHER" id="PTHR34042">
    <property type="entry name" value="TRANSCRIPTION REPRESSOR OFP17"/>
    <property type="match status" value="1"/>
</dbReference>
<dbReference type="Proteomes" id="UP001141806">
    <property type="component" value="Unassembled WGS sequence"/>
</dbReference>
<reference evidence="7" key="1">
    <citation type="journal article" date="2023" name="Plant J.">
        <title>The genome of the king protea, Protea cynaroides.</title>
        <authorList>
            <person name="Chang J."/>
            <person name="Duong T.A."/>
            <person name="Schoeman C."/>
            <person name="Ma X."/>
            <person name="Roodt D."/>
            <person name="Barker N."/>
            <person name="Li Z."/>
            <person name="Van de Peer Y."/>
            <person name="Mizrachi E."/>
        </authorList>
    </citation>
    <scope>NUCLEOTIDE SEQUENCE</scope>
    <source>
        <tissue evidence="7">Young leaves</tissue>
    </source>
</reference>
<organism evidence="7 8">
    <name type="scientific">Protea cynaroides</name>
    <dbReference type="NCBI Taxonomy" id="273540"/>
    <lineage>
        <taxon>Eukaryota</taxon>
        <taxon>Viridiplantae</taxon>
        <taxon>Streptophyta</taxon>
        <taxon>Embryophyta</taxon>
        <taxon>Tracheophyta</taxon>
        <taxon>Spermatophyta</taxon>
        <taxon>Magnoliopsida</taxon>
        <taxon>Proteales</taxon>
        <taxon>Proteaceae</taxon>
        <taxon>Protea</taxon>
    </lineage>
</organism>
<evidence type="ECO:0000313" key="8">
    <source>
        <dbReference type="Proteomes" id="UP001141806"/>
    </source>
</evidence>
<accession>A0A9Q0KHV1</accession>
<feature type="domain" description="OVATE" evidence="6">
    <location>
        <begin position="121"/>
        <end position="181"/>
    </location>
</feature>
<keyword evidence="4" id="KW-0804">Transcription</keyword>
<sequence length="201" mass="23964">MKFKAFIAFKSKLFKSWQCSCRTRCLILPSFSFRLKRPIWVNTFLFRRHHYTPKKTHIRKRISEALRPVLRPSAMQLEEMDQLEELRSLTEAPERDRRLFPSPNTPAYVRVSVGRKKEVMAENDVEDACRSFENYLVEMIVDEGRVRELMDVEELLHCLKNLKCPVFTDMVSRFYGEVCKGLFSVLEKLKNCEVRYTHCFR</sequence>
<dbReference type="OrthoDB" id="1871608at2759"/>
<evidence type="ECO:0000313" key="7">
    <source>
        <dbReference type="EMBL" id="KAJ4970822.1"/>
    </source>
</evidence>
<dbReference type="GO" id="GO:0005634">
    <property type="term" value="C:nucleus"/>
    <property type="evidence" value="ECO:0007669"/>
    <property type="project" value="UniProtKB-SubCell"/>
</dbReference>
<dbReference type="GO" id="GO:0045892">
    <property type="term" value="P:negative regulation of DNA-templated transcription"/>
    <property type="evidence" value="ECO:0007669"/>
    <property type="project" value="InterPro"/>
</dbReference>
<keyword evidence="3" id="KW-0805">Transcription regulation</keyword>
<dbReference type="PANTHER" id="PTHR34042:SF1">
    <property type="entry name" value="TRANSCRIPTION REPRESSOR OFP17"/>
    <property type="match status" value="1"/>
</dbReference>
<evidence type="ECO:0000256" key="4">
    <source>
        <dbReference type="ARBA" id="ARBA00023163"/>
    </source>
</evidence>
<dbReference type="PROSITE" id="PS51754">
    <property type="entry name" value="OVATE"/>
    <property type="match status" value="1"/>
</dbReference>
<comment type="caution">
    <text evidence="7">The sequence shown here is derived from an EMBL/GenBank/DDBJ whole genome shotgun (WGS) entry which is preliminary data.</text>
</comment>
<comment type="subcellular location">
    <subcellularLocation>
        <location evidence="1">Nucleus</location>
    </subcellularLocation>
</comment>
<dbReference type="EMBL" id="JAMYWD010000005">
    <property type="protein sequence ID" value="KAJ4970822.1"/>
    <property type="molecule type" value="Genomic_DNA"/>
</dbReference>
<keyword evidence="8" id="KW-1185">Reference proteome</keyword>
<dbReference type="InterPro" id="IPR044686">
    <property type="entry name" value="OFP17"/>
</dbReference>
<evidence type="ECO:0000256" key="3">
    <source>
        <dbReference type="ARBA" id="ARBA00023015"/>
    </source>
</evidence>
<evidence type="ECO:0000259" key="6">
    <source>
        <dbReference type="PROSITE" id="PS51754"/>
    </source>
</evidence>
<gene>
    <name evidence="7" type="ORF">NE237_003921</name>
</gene>